<dbReference type="EMBL" id="RAQH01000001">
    <property type="protein sequence ID" value="RKE90140.1"/>
    <property type="molecule type" value="Genomic_DNA"/>
</dbReference>
<dbReference type="AlphaFoldDB" id="A0A420DE09"/>
<sequence>MIKNQNNENTSDQYFKLDLVSKLKVDPTFFHHSACCAVQNAF</sequence>
<dbReference type="Proteomes" id="UP000285906">
    <property type="component" value="Unassembled WGS sequence"/>
</dbReference>
<evidence type="ECO:0000313" key="1">
    <source>
        <dbReference type="EMBL" id="RKE90140.1"/>
    </source>
</evidence>
<reference evidence="1 2" key="1">
    <citation type="submission" date="2018-09" db="EMBL/GenBank/DDBJ databases">
        <title>Genomic Encyclopedia of Archaeal and Bacterial Type Strains, Phase II (KMG-II): from individual species to whole genera.</title>
        <authorList>
            <person name="Goeker M."/>
        </authorList>
    </citation>
    <scope>NUCLEOTIDE SEQUENCE [LARGE SCALE GENOMIC DNA]</scope>
    <source>
        <strain evidence="1 2">DSM 27620</strain>
    </source>
</reference>
<organism evidence="1 2">
    <name type="scientific">Epilithonimonas arachidiradicis</name>
    <dbReference type="NCBI Taxonomy" id="1617282"/>
    <lineage>
        <taxon>Bacteria</taxon>
        <taxon>Pseudomonadati</taxon>
        <taxon>Bacteroidota</taxon>
        <taxon>Flavobacteriia</taxon>
        <taxon>Flavobacteriales</taxon>
        <taxon>Weeksellaceae</taxon>
        <taxon>Chryseobacterium group</taxon>
        <taxon>Epilithonimonas</taxon>
    </lineage>
</organism>
<name>A0A420DE09_9FLAO</name>
<gene>
    <name evidence="1" type="ORF">BXY58_0733</name>
</gene>
<accession>A0A420DE09</accession>
<protein>
    <submittedName>
        <fullName evidence="1">Uncharacterized protein</fullName>
    </submittedName>
</protein>
<comment type="caution">
    <text evidence="1">The sequence shown here is derived from an EMBL/GenBank/DDBJ whole genome shotgun (WGS) entry which is preliminary data.</text>
</comment>
<proteinExistence type="predicted"/>
<evidence type="ECO:0000313" key="2">
    <source>
        <dbReference type="Proteomes" id="UP000285906"/>
    </source>
</evidence>